<organism evidence="1">
    <name type="scientific">marine sediment metagenome</name>
    <dbReference type="NCBI Taxonomy" id="412755"/>
    <lineage>
        <taxon>unclassified sequences</taxon>
        <taxon>metagenomes</taxon>
        <taxon>ecological metagenomes</taxon>
    </lineage>
</organism>
<gene>
    <name evidence="1" type="ORF">S01H1_40424</name>
</gene>
<sequence length="181" mass="20149">MVKINLSDGVLAEIGKITVVFSLIEYSLAEIIGKIVTVGGRPRQLGQIITAELSFRQLVSTLDSLLLFALGKDNEFVAQFARVKPLLSRAEQERNVVVHSVWGKQSESADPHLTIRMKTTARQKKGLREDWISMDLEHIRRITNVVGNAYGELCIFALHFQEPDDVESPSSDETGNESANE</sequence>
<dbReference type="AlphaFoldDB" id="X0V095"/>
<reference evidence="1" key="1">
    <citation type="journal article" date="2014" name="Front. Microbiol.">
        <title>High frequency of phylogenetically diverse reductive dehalogenase-homologous genes in deep subseafloor sedimentary metagenomes.</title>
        <authorList>
            <person name="Kawai M."/>
            <person name="Futagami T."/>
            <person name="Toyoda A."/>
            <person name="Takaki Y."/>
            <person name="Nishi S."/>
            <person name="Hori S."/>
            <person name="Arai W."/>
            <person name="Tsubouchi T."/>
            <person name="Morono Y."/>
            <person name="Uchiyama I."/>
            <person name="Ito T."/>
            <person name="Fujiyama A."/>
            <person name="Inagaki F."/>
            <person name="Takami H."/>
        </authorList>
    </citation>
    <scope>NUCLEOTIDE SEQUENCE</scope>
    <source>
        <strain evidence="1">Expedition CK06-06</strain>
    </source>
</reference>
<evidence type="ECO:0000313" key="1">
    <source>
        <dbReference type="EMBL" id="GAG05948.1"/>
    </source>
</evidence>
<proteinExistence type="predicted"/>
<dbReference type="EMBL" id="BARS01025598">
    <property type="protein sequence ID" value="GAG05948.1"/>
    <property type="molecule type" value="Genomic_DNA"/>
</dbReference>
<comment type="caution">
    <text evidence="1">The sequence shown here is derived from an EMBL/GenBank/DDBJ whole genome shotgun (WGS) entry which is preliminary data.</text>
</comment>
<protein>
    <submittedName>
        <fullName evidence="1">Uncharacterized protein</fullName>
    </submittedName>
</protein>
<accession>X0V095</accession>
<name>X0V095_9ZZZZ</name>